<name>A0A0E9W8K6_ANGAN</name>
<accession>A0A0E9W8K6</accession>
<feature type="compositionally biased region" description="Basic and acidic residues" evidence="1">
    <location>
        <begin position="20"/>
        <end position="35"/>
    </location>
</feature>
<sequence length="63" mass="7085">MGDKLAEYCRLLSQCVSQDPRAEPDTAEEKGEECRMNPGDQVLVKLSRKSNLNLTGPDRIQFC</sequence>
<dbReference type="EMBL" id="GBXM01022784">
    <property type="protein sequence ID" value="JAH85793.1"/>
    <property type="molecule type" value="Transcribed_RNA"/>
</dbReference>
<protein>
    <submittedName>
        <fullName evidence="2">Uncharacterized protein</fullName>
    </submittedName>
</protein>
<evidence type="ECO:0000313" key="2">
    <source>
        <dbReference type="EMBL" id="JAH85793.1"/>
    </source>
</evidence>
<feature type="region of interest" description="Disordered" evidence="1">
    <location>
        <begin position="19"/>
        <end position="39"/>
    </location>
</feature>
<organism evidence="2">
    <name type="scientific">Anguilla anguilla</name>
    <name type="common">European freshwater eel</name>
    <name type="synonym">Muraena anguilla</name>
    <dbReference type="NCBI Taxonomy" id="7936"/>
    <lineage>
        <taxon>Eukaryota</taxon>
        <taxon>Metazoa</taxon>
        <taxon>Chordata</taxon>
        <taxon>Craniata</taxon>
        <taxon>Vertebrata</taxon>
        <taxon>Euteleostomi</taxon>
        <taxon>Actinopterygii</taxon>
        <taxon>Neopterygii</taxon>
        <taxon>Teleostei</taxon>
        <taxon>Anguilliformes</taxon>
        <taxon>Anguillidae</taxon>
        <taxon>Anguilla</taxon>
    </lineage>
</organism>
<reference evidence="2" key="1">
    <citation type="submission" date="2014-11" db="EMBL/GenBank/DDBJ databases">
        <authorList>
            <person name="Amaro Gonzalez C."/>
        </authorList>
    </citation>
    <scope>NUCLEOTIDE SEQUENCE</scope>
</reference>
<reference evidence="2" key="2">
    <citation type="journal article" date="2015" name="Fish Shellfish Immunol.">
        <title>Early steps in the European eel (Anguilla anguilla)-Vibrio vulnificus interaction in the gills: Role of the RtxA13 toxin.</title>
        <authorList>
            <person name="Callol A."/>
            <person name="Pajuelo D."/>
            <person name="Ebbesson L."/>
            <person name="Teles M."/>
            <person name="MacKenzie S."/>
            <person name="Amaro C."/>
        </authorList>
    </citation>
    <scope>NUCLEOTIDE SEQUENCE</scope>
</reference>
<evidence type="ECO:0000256" key="1">
    <source>
        <dbReference type="SAM" id="MobiDB-lite"/>
    </source>
</evidence>
<proteinExistence type="predicted"/>
<dbReference type="AlphaFoldDB" id="A0A0E9W8K6"/>